<dbReference type="InterPro" id="IPR014756">
    <property type="entry name" value="Ig_E-set"/>
</dbReference>
<evidence type="ECO:0000256" key="2">
    <source>
        <dbReference type="ARBA" id="ARBA00001971"/>
    </source>
</evidence>
<comment type="similarity">
    <text evidence="5">Belongs to the nitrate reductase family.</text>
</comment>
<dbReference type="PROSITE" id="PS00191">
    <property type="entry name" value="CYTOCHROME_B5_1"/>
    <property type="match status" value="1"/>
</dbReference>
<proteinExistence type="inferred from homology"/>
<comment type="cofactor">
    <cofactor evidence="3">
        <name>FAD</name>
        <dbReference type="ChEBI" id="CHEBI:57692"/>
    </cofactor>
</comment>
<reference evidence="19" key="2">
    <citation type="submission" date="2023-02" db="EMBL/GenBank/DDBJ databases">
        <authorList>
            <consortium name="DOE Joint Genome Institute"/>
            <person name="Mondo S.J."/>
            <person name="Chang Y."/>
            <person name="Wang Y."/>
            <person name="Ahrendt S."/>
            <person name="Andreopoulos W."/>
            <person name="Barry K."/>
            <person name="Beard J."/>
            <person name="Benny G.L."/>
            <person name="Blankenship S."/>
            <person name="Bonito G."/>
            <person name="Cuomo C."/>
            <person name="Desiro A."/>
            <person name="Gervers K.A."/>
            <person name="Hundley H."/>
            <person name="Kuo A."/>
            <person name="LaButti K."/>
            <person name="Lang B.F."/>
            <person name="Lipzen A."/>
            <person name="O'Donnell K."/>
            <person name="Pangilinan J."/>
            <person name="Reynolds N."/>
            <person name="Sandor L."/>
            <person name="Smith M.W."/>
            <person name="Tsang A."/>
            <person name="Grigoriev I.V."/>
            <person name="Stajich J.E."/>
            <person name="Spatafora J.W."/>
        </authorList>
    </citation>
    <scope>NUCLEOTIDE SEQUENCE</scope>
    <source>
        <strain evidence="19">RSA 2281</strain>
    </source>
</reference>
<evidence type="ECO:0000256" key="7">
    <source>
        <dbReference type="ARBA" id="ARBA00012673"/>
    </source>
</evidence>
<dbReference type="InterPro" id="IPR001433">
    <property type="entry name" value="OxRdtase_FAD/NAD-bd"/>
</dbReference>
<dbReference type="InterPro" id="IPR017927">
    <property type="entry name" value="FAD-bd_FR_type"/>
</dbReference>
<evidence type="ECO:0000256" key="5">
    <source>
        <dbReference type="ARBA" id="ARBA00006253"/>
    </source>
</evidence>
<dbReference type="PRINTS" id="PR00407">
    <property type="entry name" value="EUMOPTERIN"/>
</dbReference>
<evidence type="ECO:0000313" key="19">
    <source>
        <dbReference type="EMBL" id="KAI9250423.1"/>
    </source>
</evidence>
<evidence type="ECO:0000256" key="1">
    <source>
        <dbReference type="ARBA" id="ARBA00001924"/>
    </source>
</evidence>
<dbReference type="Pfam" id="PF03404">
    <property type="entry name" value="Mo-co_dimer"/>
    <property type="match status" value="1"/>
</dbReference>
<dbReference type="Pfam" id="PF00173">
    <property type="entry name" value="Cyt-b5"/>
    <property type="match status" value="1"/>
</dbReference>
<evidence type="ECO:0000256" key="4">
    <source>
        <dbReference type="ARBA" id="ARBA00003838"/>
    </source>
</evidence>
<evidence type="ECO:0000259" key="18">
    <source>
        <dbReference type="PROSITE" id="PS51384"/>
    </source>
</evidence>
<dbReference type="GO" id="GO:0020037">
    <property type="term" value="F:heme binding"/>
    <property type="evidence" value="ECO:0007669"/>
    <property type="project" value="InterPro"/>
</dbReference>
<dbReference type="InterPro" id="IPR000572">
    <property type="entry name" value="OxRdtase_Mopterin-bd_dom"/>
</dbReference>
<evidence type="ECO:0000256" key="12">
    <source>
        <dbReference type="ARBA" id="ARBA00023002"/>
    </source>
</evidence>
<comment type="caution">
    <text evidence="19">The sequence shown here is derived from an EMBL/GenBank/DDBJ whole genome shotgun (WGS) entry which is preliminary data.</text>
</comment>
<dbReference type="Gene3D" id="3.10.120.10">
    <property type="entry name" value="Cytochrome b5-like heme/steroid binding domain"/>
    <property type="match status" value="1"/>
</dbReference>
<evidence type="ECO:0000256" key="3">
    <source>
        <dbReference type="ARBA" id="ARBA00001974"/>
    </source>
</evidence>
<dbReference type="EMBL" id="JAIXMP010000032">
    <property type="protein sequence ID" value="KAI9250423.1"/>
    <property type="molecule type" value="Genomic_DNA"/>
</dbReference>
<comment type="cofactor">
    <cofactor evidence="1">
        <name>Mo-molybdopterin</name>
        <dbReference type="ChEBI" id="CHEBI:71302"/>
    </cofactor>
</comment>
<name>A0AAD5K0K0_9FUNG</name>
<dbReference type="SUPFAM" id="SSF56524">
    <property type="entry name" value="Oxidoreductase molybdopterin-binding domain"/>
    <property type="match status" value="1"/>
</dbReference>
<reference evidence="19" key="1">
    <citation type="journal article" date="2022" name="IScience">
        <title>Evolution of zygomycete secretomes and the origins of terrestrial fungal ecologies.</title>
        <authorList>
            <person name="Chang Y."/>
            <person name="Wang Y."/>
            <person name="Mondo S."/>
            <person name="Ahrendt S."/>
            <person name="Andreopoulos W."/>
            <person name="Barry K."/>
            <person name="Beard J."/>
            <person name="Benny G.L."/>
            <person name="Blankenship S."/>
            <person name="Bonito G."/>
            <person name="Cuomo C."/>
            <person name="Desiro A."/>
            <person name="Gervers K.A."/>
            <person name="Hundley H."/>
            <person name="Kuo A."/>
            <person name="LaButti K."/>
            <person name="Lang B.F."/>
            <person name="Lipzen A."/>
            <person name="O'Donnell K."/>
            <person name="Pangilinan J."/>
            <person name="Reynolds N."/>
            <person name="Sandor L."/>
            <person name="Smith M.E."/>
            <person name="Tsang A."/>
            <person name="Grigoriev I.V."/>
            <person name="Stajich J.E."/>
            <person name="Spatafora J.W."/>
        </authorList>
    </citation>
    <scope>NUCLEOTIDE SEQUENCE</scope>
    <source>
        <strain evidence="19">RSA 2281</strain>
    </source>
</reference>
<dbReference type="InterPro" id="IPR005066">
    <property type="entry name" value="MoCF_OxRdtse_dimer"/>
</dbReference>
<dbReference type="GO" id="GO:0050464">
    <property type="term" value="F:nitrate reductase (NADPH) activity"/>
    <property type="evidence" value="ECO:0007669"/>
    <property type="project" value="UniProtKB-EC"/>
</dbReference>
<evidence type="ECO:0000256" key="10">
    <source>
        <dbReference type="ARBA" id="ARBA00022617"/>
    </source>
</evidence>
<keyword evidence="13" id="KW-0408">Iron</keyword>
<dbReference type="Pfam" id="PF00175">
    <property type="entry name" value="NAD_binding_1"/>
    <property type="match status" value="1"/>
</dbReference>
<dbReference type="Gene3D" id="2.60.40.650">
    <property type="match status" value="1"/>
</dbReference>
<feature type="domain" description="Cytochrome b5 heme-binding" evidence="17">
    <location>
        <begin position="469"/>
        <end position="544"/>
    </location>
</feature>
<dbReference type="Gene3D" id="2.40.30.10">
    <property type="entry name" value="Translation factors"/>
    <property type="match status" value="1"/>
</dbReference>
<dbReference type="Proteomes" id="UP001209540">
    <property type="component" value="Unassembled WGS sequence"/>
</dbReference>
<dbReference type="GO" id="GO:0006790">
    <property type="term" value="P:sulfur compound metabolic process"/>
    <property type="evidence" value="ECO:0007669"/>
    <property type="project" value="TreeGrafter"/>
</dbReference>
<dbReference type="PROSITE" id="PS00559">
    <property type="entry name" value="MOLYBDOPTERIN_EUK"/>
    <property type="match status" value="1"/>
</dbReference>
<dbReference type="SMART" id="SM01117">
    <property type="entry name" value="Cyt-b5"/>
    <property type="match status" value="1"/>
</dbReference>
<keyword evidence="11" id="KW-0479">Metal-binding</keyword>
<comment type="cofactor">
    <cofactor evidence="2">
        <name>heme</name>
        <dbReference type="ChEBI" id="CHEBI:30413"/>
    </cofactor>
</comment>
<dbReference type="PROSITE" id="PS51384">
    <property type="entry name" value="FAD_FR"/>
    <property type="match status" value="1"/>
</dbReference>
<dbReference type="PRINTS" id="PR00363">
    <property type="entry name" value="CYTOCHROMEB5"/>
</dbReference>
<keyword evidence="12" id="KW-0560">Oxidoreductase</keyword>
<dbReference type="Gene3D" id="3.90.420.10">
    <property type="entry name" value="Oxidoreductase, molybdopterin-binding domain"/>
    <property type="match status" value="1"/>
</dbReference>
<dbReference type="InterPro" id="IPR001199">
    <property type="entry name" value="Cyt_B5-like_heme/steroid-bd"/>
</dbReference>
<dbReference type="SUPFAM" id="SSF81296">
    <property type="entry name" value="E set domains"/>
    <property type="match status" value="1"/>
</dbReference>
<feature type="domain" description="FAD-binding FR-type" evidence="18">
    <location>
        <begin position="597"/>
        <end position="713"/>
    </location>
</feature>
<evidence type="ECO:0000256" key="6">
    <source>
        <dbReference type="ARBA" id="ARBA00011738"/>
    </source>
</evidence>
<dbReference type="PROSITE" id="PS50255">
    <property type="entry name" value="CYTOCHROME_B5_2"/>
    <property type="match status" value="1"/>
</dbReference>
<evidence type="ECO:0000256" key="16">
    <source>
        <dbReference type="SAM" id="MobiDB-lite"/>
    </source>
</evidence>
<dbReference type="CDD" id="cd06183">
    <property type="entry name" value="cyt_b5_reduct_like"/>
    <property type="match status" value="1"/>
</dbReference>
<dbReference type="FunFam" id="3.10.120.10:FF:000007">
    <property type="entry name" value="Sulfite oxidase, mitochondrial"/>
    <property type="match status" value="1"/>
</dbReference>
<dbReference type="InterPro" id="IPR036374">
    <property type="entry name" value="OxRdtase_Mopterin-bd_sf"/>
</dbReference>
<dbReference type="PANTHER" id="PTHR19372:SF7">
    <property type="entry name" value="SULFITE OXIDASE, MITOCHONDRIAL"/>
    <property type="match status" value="1"/>
</dbReference>
<dbReference type="GO" id="GO:0043546">
    <property type="term" value="F:molybdopterin cofactor binding"/>
    <property type="evidence" value="ECO:0007669"/>
    <property type="project" value="InterPro"/>
</dbReference>
<dbReference type="SUPFAM" id="SSF52343">
    <property type="entry name" value="Ferredoxin reductase-like, C-terminal NADP-linked domain"/>
    <property type="match status" value="1"/>
</dbReference>
<comment type="function">
    <text evidence="4">Nitrate reductase is a key enzyme involved in the first step of nitrate assimilation in plants, fungi and bacteria.</text>
</comment>
<feature type="region of interest" description="Disordered" evidence="16">
    <location>
        <begin position="547"/>
        <end position="591"/>
    </location>
</feature>
<dbReference type="GO" id="GO:0008482">
    <property type="term" value="F:sulfite oxidase activity"/>
    <property type="evidence" value="ECO:0007669"/>
    <property type="project" value="TreeGrafter"/>
</dbReference>
<keyword evidence="10" id="KW-0349">Heme</keyword>
<dbReference type="SUPFAM" id="SSF63380">
    <property type="entry name" value="Riboflavin synthase domain-like"/>
    <property type="match status" value="1"/>
</dbReference>
<dbReference type="AlphaFoldDB" id="A0AAD5K0K0"/>
<dbReference type="SUPFAM" id="SSF55856">
    <property type="entry name" value="Cytochrome b5-like heme/steroid binding domain"/>
    <property type="match status" value="1"/>
</dbReference>
<feature type="compositionally biased region" description="Low complexity" evidence="16">
    <location>
        <begin position="552"/>
        <end position="581"/>
    </location>
</feature>
<comment type="subunit">
    <text evidence="6">Homodimer.</text>
</comment>
<comment type="catalytic activity">
    <reaction evidence="15">
        <text>nitrite + NADP(+) + H2O = nitrate + NADPH + H(+)</text>
        <dbReference type="Rhea" id="RHEA:19061"/>
        <dbReference type="ChEBI" id="CHEBI:15377"/>
        <dbReference type="ChEBI" id="CHEBI:15378"/>
        <dbReference type="ChEBI" id="CHEBI:16301"/>
        <dbReference type="ChEBI" id="CHEBI:17632"/>
        <dbReference type="ChEBI" id="CHEBI:57783"/>
        <dbReference type="ChEBI" id="CHEBI:58349"/>
        <dbReference type="EC" id="1.7.1.3"/>
    </reaction>
</comment>
<dbReference type="EC" id="1.7.1.3" evidence="7"/>
<evidence type="ECO:0000256" key="8">
    <source>
        <dbReference type="ARBA" id="ARBA00015499"/>
    </source>
</evidence>
<dbReference type="InterPro" id="IPR036400">
    <property type="entry name" value="Cyt_B5-like_heme/steroid_sf"/>
</dbReference>
<dbReference type="InterPro" id="IPR008333">
    <property type="entry name" value="Cbr1-like_FAD-bd_dom"/>
</dbReference>
<protein>
    <recommendedName>
        <fullName evidence="8">Nitrate reductase [NADPH]</fullName>
        <ecNumber evidence="7">1.7.1.3</ecNumber>
    </recommendedName>
</protein>
<dbReference type="Pfam" id="PF00970">
    <property type="entry name" value="FAD_binding_6"/>
    <property type="match status" value="1"/>
</dbReference>
<evidence type="ECO:0000256" key="15">
    <source>
        <dbReference type="ARBA" id="ARBA00049155"/>
    </source>
</evidence>
<evidence type="ECO:0000259" key="17">
    <source>
        <dbReference type="PROSITE" id="PS50255"/>
    </source>
</evidence>
<evidence type="ECO:0000256" key="9">
    <source>
        <dbReference type="ARBA" id="ARBA00022505"/>
    </source>
</evidence>
<dbReference type="InterPro" id="IPR022407">
    <property type="entry name" value="OxRdtase_Mopterin_BS"/>
</dbReference>
<feature type="region of interest" description="Disordered" evidence="16">
    <location>
        <begin position="1"/>
        <end position="28"/>
    </location>
</feature>
<keyword evidence="20" id="KW-1185">Reference proteome</keyword>
<keyword evidence="14" id="KW-0534">Nitrate assimilation</keyword>
<dbReference type="InterPro" id="IPR018506">
    <property type="entry name" value="Cyt_B5_heme-BS"/>
</dbReference>
<keyword evidence="9" id="KW-0500">Molybdenum</keyword>
<accession>A0AAD5K0K0</accession>
<gene>
    <name evidence="19" type="ORF">BDA99DRAFT_522500</name>
</gene>
<dbReference type="FunFam" id="3.90.420.10:FF:000003">
    <property type="entry name" value="Nitrate reductase"/>
    <property type="match status" value="1"/>
</dbReference>
<dbReference type="InterPro" id="IPR017938">
    <property type="entry name" value="Riboflavin_synthase-like_b-brl"/>
</dbReference>
<dbReference type="Pfam" id="PF00174">
    <property type="entry name" value="Oxidored_molyb"/>
    <property type="match status" value="1"/>
</dbReference>
<sequence>MYLEEKQNSEDIPASTIQPLTTVDPRDANTPDAFVLRDPAMLRLTGKHPFNAESPLKKLEQSGYLTPNQLHFVRNHGPVPQLLAEEHRLEIKGLVNKPITITMQDILSMTPTTIPVTMVCAGNRRKEQNMVKQSIGFAWGSAGVSTACWTGVYLRDVINQFAGGLKDDALYICFEGSDNTSKGPYGTSIAANRVMSDHYDILLAYKMNGEVLPPDHGYPLRVLIPGCIGGRSVKWLRTIEASMNESTNPFHDNDNKVMPTQVQSPEQATAEGWWKKPQYTLYDLNINSVITTPSHNDYIQLQNLQDTFTARGYAYTGGNRKITRVEISLDGGKTWLLAQLDQRPADNVASTYGTLLGPQHYKKSRNWGWTLWHLDLEVADLVRAEEMVVRAWDESQNTQPENLTWNLMGMMNNCWFRVKLTLTREPTLSIWCEHPTSVNPQEPGGWMEREVKQEVVITPSAPPPDKSALQTYTMAEVEKHDSDTDCWIVIRDLVYDCTPFLKDHPGGASSILITGGTDTTEEFDAIHSSKAHDMLRDYLIGQVAGSSDEKSSVASSSQSTTVSMTESHKSTTTQSSLGTTTAPPTPFEEMPPFLQPKQWKKMVLDTKTYLSNSIRIYRFVFDEATQQQHFGLPIGQHAYLKLPQEQTSRDAPVKSIMRAYTPSRCGPGFVEFLIKVYFPFNDVPGGAFTQLLDKLRVGETIDVKGPLGEYEYQGDGRYSILRQPTKLARHVGMIAGGTGITPMWQIIDALRHDHEPPHVSLIYCVRTIQDLVLKEELEQVQEIVGPDHLHIRYIVSEKPDEHWQQGVGHLTLPEIQQFLFPHQGASDAGDDDKMVLLCGAQAMIDHCCKPLISKMMGDTFASNNIFVF</sequence>
<dbReference type="GO" id="GO:0030151">
    <property type="term" value="F:molybdenum ion binding"/>
    <property type="evidence" value="ECO:0007669"/>
    <property type="project" value="InterPro"/>
</dbReference>
<organism evidence="19 20">
    <name type="scientific">Phascolomyces articulosus</name>
    <dbReference type="NCBI Taxonomy" id="60185"/>
    <lineage>
        <taxon>Eukaryota</taxon>
        <taxon>Fungi</taxon>
        <taxon>Fungi incertae sedis</taxon>
        <taxon>Mucoromycota</taxon>
        <taxon>Mucoromycotina</taxon>
        <taxon>Mucoromycetes</taxon>
        <taxon>Mucorales</taxon>
        <taxon>Lichtheimiaceae</taxon>
        <taxon>Phascolomyces</taxon>
    </lineage>
</organism>
<dbReference type="InterPro" id="IPR008335">
    <property type="entry name" value="Mopterin_OxRdtase_euk"/>
</dbReference>
<evidence type="ECO:0000313" key="20">
    <source>
        <dbReference type="Proteomes" id="UP001209540"/>
    </source>
</evidence>
<dbReference type="Gene3D" id="3.40.50.80">
    <property type="entry name" value="Nucleotide-binding domain of ferredoxin-NADP reductase (FNR) module"/>
    <property type="match status" value="1"/>
</dbReference>
<dbReference type="PANTHER" id="PTHR19372">
    <property type="entry name" value="SULFITE REDUCTASE"/>
    <property type="match status" value="1"/>
</dbReference>
<dbReference type="PRINTS" id="PR00406">
    <property type="entry name" value="CYTB5RDTASE"/>
</dbReference>
<dbReference type="InterPro" id="IPR039261">
    <property type="entry name" value="FNR_nucleotide-bd"/>
</dbReference>
<evidence type="ECO:0000256" key="14">
    <source>
        <dbReference type="ARBA" id="ARBA00023063"/>
    </source>
</evidence>
<evidence type="ECO:0000256" key="11">
    <source>
        <dbReference type="ARBA" id="ARBA00022723"/>
    </source>
</evidence>
<evidence type="ECO:0000256" key="13">
    <source>
        <dbReference type="ARBA" id="ARBA00023004"/>
    </source>
</evidence>
<dbReference type="GO" id="GO:0042128">
    <property type="term" value="P:nitrate assimilation"/>
    <property type="evidence" value="ECO:0007669"/>
    <property type="project" value="UniProtKB-KW"/>
</dbReference>